<dbReference type="AlphaFoldDB" id="A0A4R8ZFZ2"/>
<sequence>MENPRQHRLTRRRHRRNRSRCRCRCRSRCRRAKPPRSAVQPAASVAPSLIERTFSPFTPVMFD</sequence>
<reference evidence="1 2" key="1">
    <citation type="submission" date="2019-03" db="EMBL/GenBank/DDBJ databases">
        <title>Genomics of glacier-inhabiting Cryobacterium strains.</title>
        <authorList>
            <person name="Liu Q."/>
            <person name="Xin Y.-H."/>
        </authorList>
    </citation>
    <scope>NUCLEOTIDE SEQUENCE [LARGE SCALE GENOMIC DNA]</scope>
    <source>
        <strain evidence="1 2">TMT1-1</strain>
    </source>
</reference>
<evidence type="ECO:0000313" key="2">
    <source>
        <dbReference type="Proteomes" id="UP000298424"/>
    </source>
</evidence>
<name>A0A4R8ZFZ2_9MICO</name>
<evidence type="ECO:0000313" key="1">
    <source>
        <dbReference type="EMBL" id="TFD25209.1"/>
    </source>
</evidence>
<keyword evidence="2" id="KW-1185">Reference proteome</keyword>
<organism evidence="1 2">
    <name type="scientific">Cryobacterium lyxosi</name>
    <dbReference type="NCBI Taxonomy" id="1259228"/>
    <lineage>
        <taxon>Bacteria</taxon>
        <taxon>Bacillati</taxon>
        <taxon>Actinomycetota</taxon>
        <taxon>Actinomycetes</taxon>
        <taxon>Micrococcales</taxon>
        <taxon>Microbacteriaceae</taxon>
        <taxon>Cryobacterium</taxon>
    </lineage>
</organism>
<accession>A0A4R8ZFZ2</accession>
<dbReference type="Proteomes" id="UP000298424">
    <property type="component" value="Unassembled WGS sequence"/>
</dbReference>
<comment type="caution">
    <text evidence="1">The sequence shown here is derived from an EMBL/GenBank/DDBJ whole genome shotgun (WGS) entry which is preliminary data.</text>
</comment>
<proteinExistence type="predicted"/>
<protein>
    <submittedName>
        <fullName evidence="1">Uncharacterized protein</fullName>
    </submittedName>
</protein>
<gene>
    <name evidence="1" type="ORF">E3T27_10610</name>
</gene>
<dbReference type="EMBL" id="SOGT01000012">
    <property type="protein sequence ID" value="TFD25209.1"/>
    <property type="molecule type" value="Genomic_DNA"/>
</dbReference>